<accession>A0A0D6JJG7</accession>
<dbReference type="Proteomes" id="UP000033187">
    <property type="component" value="Chromosome 1"/>
</dbReference>
<gene>
    <name evidence="1" type="ORF">YBN1229_v1_3228</name>
</gene>
<name>A0A0D6JJG7_9HYPH</name>
<organism evidence="1 2">
    <name type="scientific">Candidatus Filomicrobium marinum</name>
    <dbReference type="NCBI Taxonomy" id="1608628"/>
    <lineage>
        <taxon>Bacteria</taxon>
        <taxon>Pseudomonadati</taxon>
        <taxon>Pseudomonadota</taxon>
        <taxon>Alphaproteobacteria</taxon>
        <taxon>Hyphomicrobiales</taxon>
        <taxon>Hyphomicrobiaceae</taxon>
        <taxon>Filomicrobium</taxon>
    </lineage>
</organism>
<dbReference type="KEGG" id="fiy:BN1229_v1_3228"/>
<dbReference type="OrthoDB" id="8448101at2"/>
<keyword evidence="2" id="KW-1185">Reference proteome</keyword>
<protein>
    <submittedName>
        <fullName evidence="1">Uncharacterized protein</fullName>
    </submittedName>
</protein>
<dbReference type="AlphaFoldDB" id="A0A0D6JJG7"/>
<dbReference type="EMBL" id="LN829119">
    <property type="protein sequence ID" value="CPR21795.1"/>
    <property type="molecule type" value="Genomic_DNA"/>
</dbReference>
<dbReference type="PROSITE" id="PS51257">
    <property type="entry name" value="PROKAR_LIPOPROTEIN"/>
    <property type="match status" value="1"/>
</dbReference>
<reference evidence="2" key="1">
    <citation type="submission" date="2015-02" db="EMBL/GenBank/DDBJ databases">
        <authorList>
            <person name="Chooi Y.-H."/>
        </authorList>
    </citation>
    <scope>NUCLEOTIDE SEQUENCE [LARGE SCALE GENOMIC DNA]</scope>
    <source>
        <strain evidence="2">strain Y</strain>
    </source>
</reference>
<dbReference type="RefSeq" id="WP_046478517.1">
    <property type="nucleotide sequence ID" value="NZ_LN829118.1"/>
</dbReference>
<proteinExistence type="predicted"/>
<dbReference type="KEGG" id="fil:BN1229_v1_2686"/>
<sequence>MNRKAGLGLVGGIACVVAVLFPAYAQELSEKSVRTFMNYAWQLVPSQFTPPNGDTIMIDKTKKDAVMVPIDVAREVIRVGRLSAHAQICDLKEEQICNYQSLMRREVNKKSWSEQQLVYISQLHLTTVMLLTGKIKLVEKDGDKEVVVEESKAPAAATCTEEQKAKVTEVIATYVKAGPDLNADICKFDNAAKK</sequence>
<evidence type="ECO:0000313" key="2">
    <source>
        <dbReference type="Proteomes" id="UP000033187"/>
    </source>
</evidence>
<evidence type="ECO:0000313" key="1">
    <source>
        <dbReference type="EMBL" id="CPR21795.1"/>
    </source>
</evidence>